<proteinExistence type="predicted"/>
<accession>A0AA39SVJ1</accession>
<evidence type="ECO:0000313" key="2">
    <source>
        <dbReference type="EMBL" id="KAK0596519.1"/>
    </source>
</evidence>
<dbReference type="Proteomes" id="UP001168877">
    <property type="component" value="Unassembled WGS sequence"/>
</dbReference>
<dbReference type="Pfam" id="PF22936">
    <property type="entry name" value="Pol_BBD"/>
    <property type="match status" value="1"/>
</dbReference>
<reference evidence="2" key="1">
    <citation type="journal article" date="2022" name="Plant J.">
        <title>Strategies of tolerance reflected in two North American maple genomes.</title>
        <authorList>
            <person name="McEvoy S.L."/>
            <person name="Sezen U.U."/>
            <person name="Trouern-Trend A."/>
            <person name="McMahon S.M."/>
            <person name="Schaberg P.G."/>
            <person name="Yang J."/>
            <person name="Wegrzyn J.L."/>
            <person name="Swenson N.G."/>
        </authorList>
    </citation>
    <scope>NUCLEOTIDE SEQUENCE</scope>
    <source>
        <strain evidence="2">NS2018</strain>
    </source>
</reference>
<dbReference type="AlphaFoldDB" id="A0AA39SVJ1"/>
<protein>
    <recommendedName>
        <fullName evidence="1">Retrovirus-related Pol polyprotein from transposon TNT 1-94-like beta-barrel domain-containing protein</fullName>
    </recommendedName>
</protein>
<evidence type="ECO:0000259" key="1">
    <source>
        <dbReference type="Pfam" id="PF22936"/>
    </source>
</evidence>
<feature type="domain" description="Retrovirus-related Pol polyprotein from transposon TNT 1-94-like beta-barrel" evidence="1">
    <location>
        <begin position="27"/>
        <end position="105"/>
    </location>
</feature>
<evidence type="ECO:0000313" key="3">
    <source>
        <dbReference type="Proteomes" id="UP001168877"/>
    </source>
</evidence>
<sequence>MNREEGKEDGVFMLACNAKEEEPAGVWYIDSGCSNHVTGDKNVFTFLDESIQSEVKTGDDKKHQVRGKGDVLIKSKEGAKKIIDVYYVLGFKHNLLSVGQIMQKGKDVRFNDGFCVVRDKKSKLITKIQMAQNRMFPLKFVYEKMASFNAVMNNESWLWYHRYGHVEIMLDYDEPKSSHRPRNTTSL</sequence>
<name>A0AA39SVJ1_ACESA</name>
<gene>
    <name evidence="2" type="ORF">LWI29_016455</name>
</gene>
<reference evidence="2" key="2">
    <citation type="submission" date="2023-06" db="EMBL/GenBank/DDBJ databases">
        <authorList>
            <person name="Swenson N.G."/>
            <person name="Wegrzyn J.L."/>
            <person name="Mcevoy S.L."/>
        </authorList>
    </citation>
    <scope>NUCLEOTIDE SEQUENCE</scope>
    <source>
        <strain evidence="2">NS2018</strain>
        <tissue evidence="2">Leaf</tissue>
    </source>
</reference>
<organism evidence="2 3">
    <name type="scientific">Acer saccharum</name>
    <name type="common">Sugar maple</name>
    <dbReference type="NCBI Taxonomy" id="4024"/>
    <lineage>
        <taxon>Eukaryota</taxon>
        <taxon>Viridiplantae</taxon>
        <taxon>Streptophyta</taxon>
        <taxon>Embryophyta</taxon>
        <taxon>Tracheophyta</taxon>
        <taxon>Spermatophyta</taxon>
        <taxon>Magnoliopsida</taxon>
        <taxon>eudicotyledons</taxon>
        <taxon>Gunneridae</taxon>
        <taxon>Pentapetalae</taxon>
        <taxon>rosids</taxon>
        <taxon>malvids</taxon>
        <taxon>Sapindales</taxon>
        <taxon>Sapindaceae</taxon>
        <taxon>Hippocastanoideae</taxon>
        <taxon>Acereae</taxon>
        <taxon>Acer</taxon>
    </lineage>
</organism>
<comment type="caution">
    <text evidence="2">The sequence shown here is derived from an EMBL/GenBank/DDBJ whole genome shotgun (WGS) entry which is preliminary data.</text>
</comment>
<dbReference type="EMBL" id="JAUESC010000004">
    <property type="protein sequence ID" value="KAK0596519.1"/>
    <property type="molecule type" value="Genomic_DNA"/>
</dbReference>
<keyword evidence="3" id="KW-1185">Reference proteome</keyword>
<dbReference type="InterPro" id="IPR054722">
    <property type="entry name" value="PolX-like_BBD"/>
</dbReference>